<dbReference type="Pfam" id="PF05697">
    <property type="entry name" value="Trigger_N"/>
    <property type="match status" value="1"/>
</dbReference>
<dbReference type="EMBL" id="JADFTS010000004">
    <property type="protein sequence ID" value="KAF9611696.1"/>
    <property type="molecule type" value="Genomic_DNA"/>
</dbReference>
<sequence>MAMPTTTTCLQMPQFIRVSQLTSHQQSVGIYIPTQSLISLSCRGNYRALISTCVVTSGLKQVGTNAAPMEDISVVLSTTESGKIKVNVSGTKSEAIFEDVFSKMVAAAQPIPGFRRVKGVLVLLVGHVVWNLIVLLIYFVGLVNTLGNGSSGKTPNIPREVLLEILGPSKVYKQVIKEIISSAVAEYVEKEKLNVTKDLRVEQSFEELEASYEPGEEFSFDAILQLQHEEE</sequence>
<name>A0A835M5Q9_9MAGN</name>
<comment type="caution">
    <text evidence="3">The sequence shown here is derived from an EMBL/GenBank/DDBJ whole genome shotgun (WGS) entry which is preliminary data.</text>
</comment>
<keyword evidence="1" id="KW-0812">Transmembrane</keyword>
<keyword evidence="1" id="KW-0472">Membrane</keyword>
<evidence type="ECO:0000259" key="2">
    <source>
        <dbReference type="Pfam" id="PF05697"/>
    </source>
</evidence>
<evidence type="ECO:0000313" key="3">
    <source>
        <dbReference type="EMBL" id="KAF9611696.1"/>
    </source>
</evidence>
<dbReference type="GO" id="GO:0044183">
    <property type="term" value="F:protein folding chaperone"/>
    <property type="evidence" value="ECO:0007669"/>
    <property type="project" value="TreeGrafter"/>
</dbReference>
<keyword evidence="1" id="KW-1133">Transmembrane helix</keyword>
<proteinExistence type="predicted"/>
<dbReference type="OrthoDB" id="1881930at2759"/>
<protein>
    <recommendedName>
        <fullName evidence="2">Trigger factor ribosome-binding bacterial domain-containing protein</fullName>
    </recommendedName>
</protein>
<gene>
    <name evidence="3" type="ORF">IFM89_034879</name>
</gene>
<dbReference type="SUPFAM" id="SSF102735">
    <property type="entry name" value="Trigger factor ribosome-binding domain"/>
    <property type="match status" value="1"/>
</dbReference>
<accession>A0A835M5Q9</accession>
<dbReference type="PANTHER" id="PTHR30560:SF5">
    <property type="entry name" value="OS09G0515400 PROTEIN"/>
    <property type="match status" value="1"/>
</dbReference>
<organism evidence="3 4">
    <name type="scientific">Coptis chinensis</name>
    <dbReference type="NCBI Taxonomy" id="261450"/>
    <lineage>
        <taxon>Eukaryota</taxon>
        <taxon>Viridiplantae</taxon>
        <taxon>Streptophyta</taxon>
        <taxon>Embryophyta</taxon>
        <taxon>Tracheophyta</taxon>
        <taxon>Spermatophyta</taxon>
        <taxon>Magnoliopsida</taxon>
        <taxon>Ranunculales</taxon>
        <taxon>Ranunculaceae</taxon>
        <taxon>Coptidoideae</taxon>
        <taxon>Coptis</taxon>
    </lineage>
</organism>
<dbReference type="GO" id="GO:0043335">
    <property type="term" value="P:protein unfolding"/>
    <property type="evidence" value="ECO:0007669"/>
    <property type="project" value="TreeGrafter"/>
</dbReference>
<evidence type="ECO:0000313" key="4">
    <source>
        <dbReference type="Proteomes" id="UP000631114"/>
    </source>
</evidence>
<dbReference type="GO" id="GO:0015031">
    <property type="term" value="P:protein transport"/>
    <property type="evidence" value="ECO:0007669"/>
    <property type="project" value="InterPro"/>
</dbReference>
<keyword evidence="4" id="KW-1185">Reference proteome</keyword>
<dbReference type="InterPro" id="IPR005215">
    <property type="entry name" value="Trig_fac"/>
</dbReference>
<dbReference type="Proteomes" id="UP000631114">
    <property type="component" value="Unassembled WGS sequence"/>
</dbReference>
<evidence type="ECO:0000256" key="1">
    <source>
        <dbReference type="SAM" id="Phobius"/>
    </source>
</evidence>
<feature type="domain" description="Trigger factor ribosome-binding bacterial" evidence="2">
    <location>
        <begin position="157"/>
        <end position="226"/>
    </location>
</feature>
<dbReference type="PANTHER" id="PTHR30560">
    <property type="entry name" value="TRIGGER FACTOR CHAPERONE AND PEPTIDYL-PROLYL CIS/TRANS ISOMERASE"/>
    <property type="match status" value="1"/>
</dbReference>
<dbReference type="AlphaFoldDB" id="A0A835M5Q9"/>
<dbReference type="GO" id="GO:0051083">
    <property type="term" value="P:'de novo' cotranslational protein folding"/>
    <property type="evidence" value="ECO:0007669"/>
    <property type="project" value="TreeGrafter"/>
</dbReference>
<feature type="transmembrane region" description="Helical" evidence="1">
    <location>
        <begin position="120"/>
        <end position="141"/>
    </location>
</feature>
<dbReference type="GO" id="GO:0003755">
    <property type="term" value="F:peptidyl-prolyl cis-trans isomerase activity"/>
    <property type="evidence" value="ECO:0007669"/>
    <property type="project" value="TreeGrafter"/>
</dbReference>
<reference evidence="3 4" key="1">
    <citation type="submission" date="2020-10" db="EMBL/GenBank/DDBJ databases">
        <title>The Coptis chinensis genome and diversification of protoberbering-type alkaloids.</title>
        <authorList>
            <person name="Wang B."/>
            <person name="Shu S."/>
            <person name="Song C."/>
            <person name="Liu Y."/>
        </authorList>
    </citation>
    <scope>NUCLEOTIDE SEQUENCE [LARGE SCALE GENOMIC DNA]</scope>
    <source>
        <strain evidence="3">HL-2020</strain>
        <tissue evidence="3">Leaf</tissue>
    </source>
</reference>
<dbReference type="InterPro" id="IPR036611">
    <property type="entry name" value="Trigger_fac_ribosome-bd_sf"/>
</dbReference>
<dbReference type="InterPro" id="IPR008881">
    <property type="entry name" value="Trigger_fac_ribosome-bd_bac"/>
</dbReference>
<dbReference type="GO" id="GO:0043022">
    <property type="term" value="F:ribosome binding"/>
    <property type="evidence" value="ECO:0007669"/>
    <property type="project" value="TreeGrafter"/>
</dbReference>
<dbReference type="Gene3D" id="3.30.70.1050">
    <property type="entry name" value="Trigger factor ribosome-binding domain"/>
    <property type="match status" value="1"/>
</dbReference>